<sequence>MFKGNQTHVILLRLQASGTRIKISDRGDFIPGTSDRKVTITGTSEAIQAAEAMIMQRVTASQER</sequence>
<dbReference type="Proteomes" id="UP000015105">
    <property type="component" value="Chromosome 6D"/>
</dbReference>
<dbReference type="SUPFAM" id="SSF54791">
    <property type="entry name" value="Eukaryotic type KH-domain (KH-domain type I)"/>
    <property type="match status" value="1"/>
</dbReference>
<accession>A0A453Q4G7</accession>
<evidence type="ECO:0000259" key="2">
    <source>
        <dbReference type="Pfam" id="PF00013"/>
    </source>
</evidence>
<dbReference type="Gramene" id="AET6Gv20973300.2">
    <property type="protein sequence ID" value="AET6Gv20973300.2"/>
    <property type="gene ID" value="AET6Gv20973300"/>
</dbReference>
<dbReference type="Gene3D" id="3.30.1370.10">
    <property type="entry name" value="K Homology domain, type 1"/>
    <property type="match status" value="1"/>
</dbReference>
<name>A0A453Q4G7_AEGTS</name>
<reference evidence="4" key="2">
    <citation type="journal article" date="2017" name="Nat. Plants">
        <title>The Aegilops tauschii genome reveals multiple impacts of transposons.</title>
        <authorList>
            <person name="Zhao G."/>
            <person name="Zou C."/>
            <person name="Li K."/>
            <person name="Wang K."/>
            <person name="Li T."/>
            <person name="Gao L."/>
            <person name="Zhang X."/>
            <person name="Wang H."/>
            <person name="Yang Z."/>
            <person name="Liu X."/>
            <person name="Jiang W."/>
            <person name="Mao L."/>
            <person name="Kong X."/>
            <person name="Jiao Y."/>
            <person name="Jia J."/>
        </authorList>
    </citation>
    <scope>NUCLEOTIDE SEQUENCE [LARGE SCALE GENOMIC DNA]</scope>
    <source>
        <strain evidence="4">cv. AL8/78</strain>
    </source>
</reference>
<dbReference type="InterPro" id="IPR004088">
    <property type="entry name" value="KH_dom_type_1"/>
</dbReference>
<evidence type="ECO:0000256" key="1">
    <source>
        <dbReference type="PROSITE-ProRule" id="PRU00117"/>
    </source>
</evidence>
<reference evidence="3" key="4">
    <citation type="submission" date="2019-03" db="UniProtKB">
        <authorList>
            <consortium name="EnsemblPlants"/>
        </authorList>
    </citation>
    <scope>IDENTIFICATION</scope>
</reference>
<keyword evidence="4" id="KW-1185">Reference proteome</keyword>
<protein>
    <recommendedName>
        <fullName evidence="2">K Homology domain-containing protein</fullName>
    </recommendedName>
</protein>
<evidence type="ECO:0000313" key="4">
    <source>
        <dbReference type="Proteomes" id="UP000015105"/>
    </source>
</evidence>
<dbReference type="AlphaFoldDB" id="A0A453Q4G7"/>
<reference evidence="3" key="3">
    <citation type="journal article" date="2017" name="Nature">
        <title>Genome sequence of the progenitor of the wheat D genome Aegilops tauschii.</title>
        <authorList>
            <person name="Luo M.C."/>
            <person name="Gu Y.Q."/>
            <person name="Puiu D."/>
            <person name="Wang H."/>
            <person name="Twardziok S.O."/>
            <person name="Deal K.R."/>
            <person name="Huo N."/>
            <person name="Zhu T."/>
            <person name="Wang L."/>
            <person name="Wang Y."/>
            <person name="McGuire P.E."/>
            <person name="Liu S."/>
            <person name="Long H."/>
            <person name="Ramasamy R.K."/>
            <person name="Rodriguez J.C."/>
            <person name="Van S.L."/>
            <person name="Yuan L."/>
            <person name="Wang Z."/>
            <person name="Xia Z."/>
            <person name="Xiao L."/>
            <person name="Anderson O.D."/>
            <person name="Ouyang S."/>
            <person name="Liang Y."/>
            <person name="Zimin A.V."/>
            <person name="Pertea G."/>
            <person name="Qi P."/>
            <person name="Bennetzen J.L."/>
            <person name="Dai X."/>
            <person name="Dawson M.W."/>
            <person name="Muller H.G."/>
            <person name="Kugler K."/>
            <person name="Rivarola-Duarte L."/>
            <person name="Spannagl M."/>
            <person name="Mayer K.F.X."/>
            <person name="Lu F.H."/>
            <person name="Bevan M.W."/>
            <person name="Leroy P."/>
            <person name="Li P."/>
            <person name="You F.M."/>
            <person name="Sun Q."/>
            <person name="Liu Z."/>
            <person name="Lyons E."/>
            <person name="Wicker T."/>
            <person name="Salzberg S.L."/>
            <person name="Devos K.M."/>
            <person name="Dvorak J."/>
        </authorList>
    </citation>
    <scope>NUCLEOTIDE SEQUENCE [LARGE SCALE GENOMIC DNA]</scope>
    <source>
        <strain evidence="3">cv. AL8/78</strain>
    </source>
</reference>
<dbReference type="GO" id="GO:0003723">
    <property type="term" value="F:RNA binding"/>
    <property type="evidence" value="ECO:0007669"/>
    <property type="project" value="UniProtKB-UniRule"/>
</dbReference>
<feature type="domain" description="K Homology" evidence="2">
    <location>
        <begin position="13"/>
        <end position="56"/>
    </location>
</feature>
<organism evidence="3 4">
    <name type="scientific">Aegilops tauschii subsp. strangulata</name>
    <name type="common">Goatgrass</name>
    <dbReference type="NCBI Taxonomy" id="200361"/>
    <lineage>
        <taxon>Eukaryota</taxon>
        <taxon>Viridiplantae</taxon>
        <taxon>Streptophyta</taxon>
        <taxon>Embryophyta</taxon>
        <taxon>Tracheophyta</taxon>
        <taxon>Spermatophyta</taxon>
        <taxon>Magnoliopsida</taxon>
        <taxon>Liliopsida</taxon>
        <taxon>Poales</taxon>
        <taxon>Poaceae</taxon>
        <taxon>BOP clade</taxon>
        <taxon>Pooideae</taxon>
        <taxon>Triticodae</taxon>
        <taxon>Triticeae</taxon>
        <taxon>Triticinae</taxon>
        <taxon>Aegilops</taxon>
    </lineage>
</organism>
<reference evidence="3" key="5">
    <citation type="journal article" date="2021" name="G3 (Bethesda)">
        <title>Aegilops tauschii genome assembly Aet v5.0 features greater sequence contiguity and improved annotation.</title>
        <authorList>
            <person name="Wang L."/>
            <person name="Zhu T."/>
            <person name="Rodriguez J.C."/>
            <person name="Deal K.R."/>
            <person name="Dubcovsky J."/>
            <person name="McGuire P.E."/>
            <person name="Lux T."/>
            <person name="Spannagl M."/>
            <person name="Mayer K.F.X."/>
            <person name="Baldrich P."/>
            <person name="Meyers B.C."/>
            <person name="Huo N."/>
            <person name="Gu Y.Q."/>
            <person name="Zhou H."/>
            <person name="Devos K.M."/>
            <person name="Bennetzen J.L."/>
            <person name="Unver T."/>
            <person name="Budak H."/>
            <person name="Gulick P.J."/>
            <person name="Galiba G."/>
            <person name="Kalapos B."/>
            <person name="Nelson D.R."/>
            <person name="Li P."/>
            <person name="You F.M."/>
            <person name="Luo M.C."/>
            <person name="Dvorak J."/>
        </authorList>
    </citation>
    <scope>NUCLEOTIDE SEQUENCE [LARGE SCALE GENOMIC DNA]</scope>
    <source>
        <strain evidence="3">cv. AL8/78</strain>
    </source>
</reference>
<dbReference type="InterPro" id="IPR036612">
    <property type="entry name" value="KH_dom_type_1_sf"/>
</dbReference>
<reference evidence="4" key="1">
    <citation type="journal article" date="2014" name="Science">
        <title>Ancient hybridizations among the ancestral genomes of bread wheat.</title>
        <authorList>
            <consortium name="International Wheat Genome Sequencing Consortium,"/>
            <person name="Marcussen T."/>
            <person name="Sandve S.R."/>
            <person name="Heier L."/>
            <person name="Spannagl M."/>
            <person name="Pfeifer M."/>
            <person name="Jakobsen K.S."/>
            <person name="Wulff B.B."/>
            <person name="Steuernagel B."/>
            <person name="Mayer K.F."/>
            <person name="Olsen O.A."/>
        </authorList>
    </citation>
    <scope>NUCLEOTIDE SEQUENCE [LARGE SCALE GENOMIC DNA]</scope>
    <source>
        <strain evidence="4">cv. AL8/78</strain>
    </source>
</reference>
<evidence type="ECO:0000313" key="3">
    <source>
        <dbReference type="EnsemblPlants" id="AET6Gv20973300.2"/>
    </source>
</evidence>
<dbReference type="Pfam" id="PF00013">
    <property type="entry name" value="KH_1"/>
    <property type="match status" value="1"/>
</dbReference>
<dbReference type="EnsemblPlants" id="AET6Gv20973300.2">
    <property type="protein sequence ID" value="AET6Gv20973300.2"/>
    <property type="gene ID" value="AET6Gv20973300"/>
</dbReference>
<proteinExistence type="predicted"/>
<keyword evidence="1" id="KW-0694">RNA-binding</keyword>
<dbReference type="PROSITE" id="PS50084">
    <property type="entry name" value="KH_TYPE_1"/>
    <property type="match status" value="1"/>
</dbReference>